<dbReference type="OrthoDB" id="5234032at2759"/>
<keyword evidence="2" id="KW-1133">Transmembrane helix</keyword>
<reference evidence="3 4" key="1">
    <citation type="journal article" date="2018" name="Mycol. Prog.">
        <title>Coniella lustricola, a new species from submerged detritus.</title>
        <authorList>
            <person name="Raudabaugh D.B."/>
            <person name="Iturriaga T."/>
            <person name="Carver A."/>
            <person name="Mondo S."/>
            <person name="Pangilinan J."/>
            <person name="Lipzen A."/>
            <person name="He G."/>
            <person name="Amirebrahimi M."/>
            <person name="Grigoriev I.V."/>
            <person name="Miller A.N."/>
        </authorList>
    </citation>
    <scope>NUCLEOTIDE SEQUENCE [LARGE SCALE GENOMIC DNA]</scope>
    <source>
        <strain evidence="3 4">B22-T-1</strain>
    </source>
</reference>
<dbReference type="EMBL" id="KZ678402">
    <property type="protein sequence ID" value="PSR93999.1"/>
    <property type="molecule type" value="Genomic_DNA"/>
</dbReference>
<keyword evidence="2" id="KW-0812">Transmembrane</keyword>
<keyword evidence="4" id="KW-1185">Reference proteome</keyword>
<keyword evidence="2" id="KW-0472">Membrane</keyword>
<gene>
    <name evidence="3" type="ORF">BD289DRAFT_472690</name>
</gene>
<sequence length="281" mass="28651">MNDNDSRSPLGGDDQHKEGSRSSSSAGSQDVNQPKHFAENEANPAPQLAIHHDSFPEPVNAETIEPSGGSHWNIEPDLGDQRSTVVSSMPRNRKRKACAPSARAWFYIALSALLIAGGVGGAVAGVRLHSGAHTDSSISSSTSTRVSQSTQPSRATGTVSVPTGSSIPPLGPCQPSAYIDNINWMGIAGASGGWEVAYPAAADAAGCCTACYTNSAKGCDGWSFMPSASGSTIAACAVIAGWPGTKNDTTCPCGYTSVQFSQDGNNASHVGGAGPCAIIAK</sequence>
<feature type="region of interest" description="Disordered" evidence="1">
    <location>
        <begin position="64"/>
        <end position="89"/>
    </location>
</feature>
<dbReference type="InParanoid" id="A0A2T3AEA5"/>
<accession>A0A2T3AEA5</accession>
<evidence type="ECO:0000313" key="3">
    <source>
        <dbReference type="EMBL" id="PSR93999.1"/>
    </source>
</evidence>
<protein>
    <submittedName>
        <fullName evidence="3">Uncharacterized protein</fullName>
    </submittedName>
</protein>
<feature type="transmembrane region" description="Helical" evidence="2">
    <location>
        <begin position="104"/>
        <end position="126"/>
    </location>
</feature>
<dbReference type="AlphaFoldDB" id="A0A2T3AEA5"/>
<dbReference type="Proteomes" id="UP000241462">
    <property type="component" value="Unassembled WGS sequence"/>
</dbReference>
<feature type="region of interest" description="Disordered" evidence="1">
    <location>
        <begin position="1"/>
        <end position="46"/>
    </location>
</feature>
<name>A0A2T3AEA5_9PEZI</name>
<organism evidence="3 4">
    <name type="scientific">Coniella lustricola</name>
    <dbReference type="NCBI Taxonomy" id="2025994"/>
    <lineage>
        <taxon>Eukaryota</taxon>
        <taxon>Fungi</taxon>
        <taxon>Dikarya</taxon>
        <taxon>Ascomycota</taxon>
        <taxon>Pezizomycotina</taxon>
        <taxon>Sordariomycetes</taxon>
        <taxon>Sordariomycetidae</taxon>
        <taxon>Diaporthales</taxon>
        <taxon>Schizoparmaceae</taxon>
        <taxon>Coniella</taxon>
    </lineage>
</organism>
<feature type="compositionally biased region" description="Low complexity" evidence="1">
    <location>
        <begin position="132"/>
        <end position="153"/>
    </location>
</feature>
<feature type="region of interest" description="Disordered" evidence="1">
    <location>
        <begin position="132"/>
        <end position="168"/>
    </location>
</feature>
<evidence type="ECO:0000256" key="2">
    <source>
        <dbReference type="SAM" id="Phobius"/>
    </source>
</evidence>
<feature type="compositionally biased region" description="Polar residues" evidence="1">
    <location>
        <begin position="154"/>
        <end position="166"/>
    </location>
</feature>
<evidence type="ECO:0000313" key="4">
    <source>
        <dbReference type="Proteomes" id="UP000241462"/>
    </source>
</evidence>
<proteinExistence type="predicted"/>
<evidence type="ECO:0000256" key="1">
    <source>
        <dbReference type="SAM" id="MobiDB-lite"/>
    </source>
</evidence>